<dbReference type="Proteomes" id="UP001162131">
    <property type="component" value="Unassembled WGS sequence"/>
</dbReference>
<proteinExistence type="predicted"/>
<gene>
    <name evidence="1" type="ORF">BSTOLATCC_MIC1525</name>
</gene>
<name>A0AAU9I9S0_9CILI</name>
<protein>
    <submittedName>
        <fullName evidence="1">Uncharacterized protein</fullName>
    </submittedName>
</protein>
<organism evidence="1 2">
    <name type="scientific">Blepharisma stoltei</name>
    <dbReference type="NCBI Taxonomy" id="1481888"/>
    <lineage>
        <taxon>Eukaryota</taxon>
        <taxon>Sar</taxon>
        <taxon>Alveolata</taxon>
        <taxon>Ciliophora</taxon>
        <taxon>Postciliodesmatophora</taxon>
        <taxon>Heterotrichea</taxon>
        <taxon>Heterotrichida</taxon>
        <taxon>Blepharismidae</taxon>
        <taxon>Blepharisma</taxon>
    </lineage>
</organism>
<evidence type="ECO:0000313" key="1">
    <source>
        <dbReference type="EMBL" id="CAG9310685.1"/>
    </source>
</evidence>
<dbReference type="EMBL" id="CAJZBQ010000002">
    <property type="protein sequence ID" value="CAG9310685.1"/>
    <property type="molecule type" value="Genomic_DNA"/>
</dbReference>
<sequence length="186" mass="21707">MQLLKADEEISNIYLKYTETYREFSINIRKKIKCLIDKSFSPYSYEDSKILYSVNSHANPAELIQYDIEKFQLTKVNINLPTLPIRDEASVVQLPNNELFCFGKSDRNRCHAWIIDLNSYQIKRTVPSILYSSKSGIFYYKSSVYIIGGRLPWVPMVSLTNYVHSSIIQETICIVLELFTNIHIYL</sequence>
<reference evidence="1" key="1">
    <citation type="submission" date="2021-09" db="EMBL/GenBank/DDBJ databases">
        <authorList>
            <consortium name="AG Swart"/>
            <person name="Singh M."/>
            <person name="Singh A."/>
            <person name="Seah K."/>
            <person name="Emmerich C."/>
        </authorList>
    </citation>
    <scope>NUCLEOTIDE SEQUENCE</scope>
    <source>
        <strain evidence="1">ATCC30299</strain>
    </source>
</reference>
<dbReference type="AlphaFoldDB" id="A0AAU9I9S0"/>
<dbReference type="SUPFAM" id="SSF50965">
    <property type="entry name" value="Galactose oxidase, central domain"/>
    <property type="match status" value="1"/>
</dbReference>
<keyword evidence="2" id="KW-1185">Reference proteome</keyword>
<comment type="caution">
    <text evidence="1">The sequence shown here is derived from an EMBL/GenBank/DDBJ whole genome shotgun (WGS) entry which is preliminary data.</text>
</comment>
<dbReference type="InterPro" id="IPR011043">
    <property type="entry name" value="Gal_Oxase/kelch_b-propeller"/>
</dbReference>
<evidence type="ECO:0000313" key="2">
    <source>
        <dbReference type="Proteomes" id="UP001162131"/>
    </source>
</evidence>
<accession>A0AAU9I9S0</accession>